<evidence type="ECO:0000256" key="4">
    <source>
        <dbReference type="ARBA" id="ARBA00023125"/>
    </source>
</evidence>
<dbReference type="Gene3D" id="1.10.4000.10">
    <property type="entry name" value="Flagellar transcriptional activator FlhD"/>
    <property type="match status" value="1"/>
</dbReference>
<evidence type="ECO:0000256" key="8">
    <source>
        <dbReference type="ARBA" id="ARBA00025431"/>
    </source>
</evidence>
<evidence type="ECO:0000256" key="9">
    <source>
        <dbReference type="HAMAP-Rule" id="MF_00725"/>
    </source>
</evidence>
<comment type="similarity">
    <text evidence="9">Belongs to the FlhD family.</text>
</comment>
<dbReference type="GO" id="GO:0005737">
    <property type="term" value="C:cytoplasm"/>
    <property type="evidence" value="ECO:0007669"/>
    <property type="project" value="UniProtKB-SubCell"/>
</dbReference>
<proteinExistence type="inferred from homology"/>
<dbReference type="RefSeq" id="WP_137331737.1">
    <property type="nucleotide sequence ID" value="NZ_CP040077.1"/>
</dbReference>
<keyword evidence="10" id="KW-0966">Cell projection</keyword>
<keyword evidence="1 9" id="KW-0963">Cytoplasm</keyword>
<evidence type="ECO:0000256" key="5">
    <source>
        <dbReference type="ARBA" id="ARBA00023157"/>
    </source>
</evidence>
<dbReference type="AlphaFoldDB" id="A0A4P8IKY9"/>
<dbReference type="InterPro" id="IPR023559">
    <property type="entry name" value="Flagellar_FlhD"/>
</dbReference>
<evidence type="ECO:0000256" key="2">
    <source>
        <dbReference type="ARBA" id="ARBA00022795"/>
    </source>
</evidence>
<dbReference type="KEGG" id="tvl:FAZ95_06735"/>
<comment type="subcellular location">
    <subcellularLocation>
        <location evidence="9">Cytoplasm</location>
    </subcellularLocation>
</comment>
<keyword evidence="10" id="KW-0282">Flagellum</keyword>
<keyword evidence="4 9" id="KW-0238">DNA-binding</keyword>
<evidence type="ECO:0000313" key="10">
    <source>
        <dbReference type="EMBL" id="QCP48906.1"/>
    </source>
</evidence>
<dbReference type="SUPFAM" id="SSF63592">
    <property type="entry name" value="Flagellar transcriptional activator FlhD"/>
    <property type="match status" value="1"/>
</dbReference>
<dbReference type="GO" id="GO:0003677">
    <property type="term" value="F:DNA binding"/>
    <property type="evidence" value="ECO:0007669"/>
    <property type="project" value="UniProtKB-UniRule"/>
</dbReference>
<evidence type="ECO:0000256" key="6">
    <source>
        <dbReference type="ARBA" id="ARBA00023159"/>
    </source>
</evidence>
<keyword evidence="10" id="KW-0969">Cilium</keyword>
<dbReference type="Proteomes" id="UP000298656">
    <property type="component" value="Chromosome 1"/>
</dbReference>
<name>A0A4P8IKY9_9BURK</name>
<keyword evidence="7 9" id="KW-0804">Transcription</keyword>
<keyword evidence="6 9" id="KW-0010">Activator</keyword>
<protein>
    <recommendedName>
        <fullName evidence="9">Flagellar transcriptional regulator FlhD</fullName>
    </recommendedName>
</protein>
<dbReference type="EMBL" id="CP040077">
    <property type="protein sequence ID" value="QCP48906.1"/>
    <property type="molecule type" value="Genomic_DNA"/>
</dbReference>
<comment type="domain">
    <text evidence="9">The C-terminal region contains a putative helix-turn-helix (HTH) motif, suggesting that this region may bind DNA.</text>
</comment>
<dbReference type="GO" id="GO:0044780">
    <property type="term" value="P:bacterial-type flagellum assembly"/>
    <property type="evidence" value="ECO:0007669"/>
    <property type="project" value="InterPro"/>
</dbReference>
<dbReference type="OrthoDB" id="5298036at2"/>
<evidence type="ECO:0000256" key="1">
    <source>
        <dbReference type="ARBA" id="ARBA00022490"/>
    </source>
</evidence>
<accession>A0A4P8IKY9</accession>
<evidence type="ECO:0000313" key="11">
    <source>
        <dbReference type="Proteomes" id="UP000298656"/>
    </source>
</evidence>
<sequence length="106" mass="11703">MNQSEHPLDSIRELNLSYMLLAQRLLRDDKAIGMYRLGISAEVADILKNLSPAQIVKIAATQHLLCFFRFKDYTILSSLTHAAKNADVIPAHAAIVLAAQPAEVFA</sequence>
<dbReference type="HAMAP" id="MF_00725">
    <property type="entry name" value="FlhD"/>
    <property type="match status" value="1"/>
</dbReference>
<keyword evidence="3 9" id="KW-0805">Transcription regulation</keyword>
<evidence type="ECO:0000256" key="7">
    <source>
        <dbReference type="ARBA" id="ARBA00023163"/>
    </source>
</evidence>
<dbReference type="Pfam" id="PF05247">
    <property type="entry name" value="FlhD"/>
    <property type="match status" value="1"/>
</dbReference>
<keyword evidence="11" id="KW-1185">Reference proteome</keyword>
<comment type="function">
    <text evidence="8 9">Functions in complex with FlhC as a master transcriptional regulator that regulates transcription of several flagellar and non-flagellar operons by binding to their promoter region. Activates expression of class 2 flagellar genes, including fliA, which is a flagellum-specific sigma factor that turns on the class 3 genes. Also regulates genes whose products function in a variety of physiological pathways.</text>
</comment>
<dbReference type="GO" id="GO:1902208">
    <property type="term" value="P:regulation of bacterial-type flagellum assembly"/>
    <property type="evidence" value="ECO:0007669"/>
    <property type="project" value="UniProtKB-UniRule"/>
</dbReference>
<dbReference type="GO" id="GO:0045893">
    <property type="term" value="P:positive regulation of DNA-templated transcription"/>
    <property type="evidence" value="ECO:0007669"/>
    <property type="project" value="InterPro"/>
</dbReference>
<dbReference type="InterPro" id="IPR036194">
    <property type="entry name" value="FlhD_sf"/>
</dbReference>
<gene>
    <name evidence="9 10" type="primary">flhD</name>
    <name evidence="10" type="ORF">FAZ95_06735</name>
</gene>
<reference evidence="10 11" key="1">
    <citation type="submission" date="2019-05" db="EMBL/GenBank/DDBJ databases">
        <title>Burkholderia sp. DHOD12, isolated from subtropical forest soil.</title>
        <authorList>
            <person name="Gao Z.-H."/>
            <person name="Qiu L.-H."/>
        </authorList>
    </citation>
    <scope>NUCLEOTIDE SEQUENCE [LARGE SCALE GENOMIC DNA]</scope>
    <source>
        <strain evidence="10 11">DHOD12</strain>
    </source>
</reference>
<evidence type="ECO:0000256" key="3">
    <source>
        <dbReference type="ARBA" id="ARBA00023015"/>
    </source>
</evidence>
<dbReference type="NCBIfam" id="NF002783">
    <property type="entry name" value="PRK02909.1-1"/>
    <property type="match status" value="1"/>
</dbReference>
<keyword evidence="2 9" id="KW-1005">Bacterial flagellum biogenesis</keyword>
<organism evidence="10 11">
    <name type="scientific">Trinickia violacea</name>
    <dbReference type="NCBI Taxonomy" id="2571746"/>
    <lineage>
        <taxon>Bacteria</taxon>
        <taxon>Pseudomonadati</taxon>
        <taxon>Pseudomonadota</taxon>
        <taxon>Betaproteobacteria</taxon>
        <taxon>Burkholderiales</taxon>
        <taxon>Burkholderiaceae</taxon>
        <taxon>Trinickia</taxon>
    </lineage>
</organism>
<feature type="disulfide bond" description="Interchain" evidence="9">
    <location>
        <position position="66"/>
    </location>
</feature>
<keyword evidence="5 9" id="KW-1015">Disulfide bond</keyword>
<comment type="subunit">
    <text evidence="9">Homodimer; disulfide-linked. Forms a heterohexamer composed of two FlhC and four FlhD subunits. Each FlhC binds a FlhD dimer, forming a heterotrimer, and a hexamer assembles by dimerization of two heterotrimers.</text>
</comment>